<evidence type="ECO:0000313" key="5">
    <source>
        <dbReference type="Proteomes" id="UP000321490"/>
    </source>
</evidence>
<accession>A0A562IS67</accession>
<dbReference type="Pfam" id="PF13602">
    <property type="entry name" value="ADH_zinc_N_2"/>
    <property type="match status" value="1"/>
</dbReference>
<feature type="domain" description="Enoyl reductase (ER)" evidence="3">
    <location>
        <begin position="16"/>
        <end position="331"/>
    </location>
</feature>
<keyword evidence="2" id="KW-0479">Metal-binding</keyword>
<dbReference type="InterPro" id="IPR011032">
    <property type="entry name" value="GroES-like_sf"/>
</dbReference>
<evidence type="ECO:0000256" key="2">
    <source>
        <dbReference type="RuleBase" id="RU364000"/>
    </source>
</evidence>
<dbReference type="SUPFAM" id="SSF50129">
    <property type="entry name" value="GroES-like"/>
    <property type="match status" value="1"/>
</dbReference>
<gene>
    <name evidence="4" type="ORF">JD78_02099</name>
</gene>
<keyword evidence="2" id="KW-0862">Zinc</keyword>
<dbReference type="InterPro" id="IPR051603">
    <property type="entry name" value="Zinc-ADH_QOR/CCCR"/>
</dbReference>
<dbReference type="Gene3D" id="3.40.50.720">
    <property type="entry name" value="NAD(P)-binding Rossmann-like Domain"/>
    <property type="match status" value="1"/>
</dbReference>
<evidence type="ECO:0000256" key="1">
    <source>
        <dbReference type="ARBA" id="ARBA00022857"/>
    </source>
</evidence>
<evidence type="ECO:0000259" key="3">
    <source>
        <dbReference type="SMART" id="SM00829"/>
    </source>
</evidence>
<reference evidence="4 5" key="1">
    <citation type="submission" date="2019-07" db="EMBL/GenBank/DDBJ databases">
        <title>R&amp;d 2014.</title>
        <authorList>
            <person name="Klenk H.-P."/>
        </authorList>
    </citation>
    <scope>NUCLEOTIDE SEQUENCE [LARGE SCALE GENOMIC DNA]</scope>
    <source>
        <strain evidence="4 5">DSM 45764</strain>
    </source>
</reference>
<comment type="caution">
    <text evidence="4">The sequence shown here is derived from an EMBL/GenBank/DDBJ whole genome shotgun (WGS) entry which is preliminary data.</text>
</comment>
<organism evidence="4 5">
    <name type="scientific">Modestobacter roseus</name>
    <dbReference type="NCBI Taxonomy" id="1181884"/>
    <lineage>
        <taxon>Bacteria</taxon>
        <taxon>Bacillati</taxon>
        <taxon>Actinomycetota</taxon>
        <taxon>Actinomycetes</taxon>
        <taxon>Geodermatophilales</taxon>
        <taxon>Geodermatophilaceae</taxon>
        <taxon>Modestobacter</taxon>
    </lineage>
</organism>
<dbReference type="PANTHER" id="PTHR44154">
    <property type="entry name" value="QUINONE OXIDOREDUCTASE"/>
    <property type="match status" value="1"/>
</dbReference>
<keyword evidence="1" id="KW-0521">NADP</keyword>
<dbReference type="RefSeq" id="WP_153361968.1">
    <property type="nucleotide sequence ID" value="NZ_ML762523.1"/>
</dbReference>
<protein>
    <recommendedName>
        <fullName evidence="2">Zinc-type alcohol dehydrogenase-like protein</fullName>
    </recommendedName>
</protein>
<dbReference type="GO" id="GO:0016491">
    <property type="term" value="F:oxidoreductase activity"/>
    <property type="evidence" value="ECO:0007669"/>
    <property type="project" value="UniProtKB-KW"/>
</dbReference>
<sequence>MQTPSRNRAVVATTSGPVDVLTDVELDVPTPGPRDLLVDVRAVSVNPVDVKLRGGALPGDGGPQVLGYDAAGVVLAVGEEVTAFTVGDEVYYAGSIARPGSNQQVQLVDERVAGHKPTSLDFAEAAALPLTTITAWETLFERWRLSADSTGTLLVMGAAGGVGSILVQLARQLTGLTVIAAVGRPESREWISGLGAHHVVDRNDLLAQVAEIAPRGVDLVFSPFSAGMVDTYTQVMAVGGSVVAIDEPEGVDTLPLKWKSQGWHWEFMFSRVLHDPESTAHRELLDEVARLVDAGTLRTTLGTRLSPIDAATLQEAHRQLESSATIGKVVLAAE</sequence>
<dbReference type="NCBIfam" id="TIGR02817">
    <property type="entry name" value="adh_fam_1"/>
    <property type="match status" value="1"/>
</dbReference>
<dbReference type="PANTHER" id="PTHR44154:SF1">
    <property type="entry name" value="QUINONE OXIDOREDUCTASE"/>
    <property type="match status" value="1"/>
</dbReference>
<dbReference type="AlphaFoldDB" id="A0A562IS67"/>
<comment type="similarity">
    <text evidence="2">Belongs to the zinc-containing alcohol dehydrogenase family. Quinone oxidoreductase subfamily.</text>
</comment>
<dbReference type="GO" id="GO:0008270">
    <property type="term" value="F:zinc ion binding"/>
    <property type="evidence" value="ECO:0007669"/>
    <property type="project" value="InterPro"/>
</dbReference>
<dbReference type="OrthoDB" id="3175656at2"/>
<dbReference type="SUPFAM" id="SSF51735">
    <property type="entry name" value="NAD(P)-binding Rossmann-fold domains"/>
    <property type="match status" value="1"/>
</dbReference>
<dbReference type="EMBL" id="VLKF01000001">
    <property type="protein sequence ID" value="TWH73575.1"/>
    <property type="molecule type" value="Genomic_DNA"/>
</dbReference>
<dbReference type="InterPro" id="IPR020843">
    <property type="entry name" value="ER"/>
</dbReference>
<keyword evidence="2" id="KW-0560">Oxidoreductase</keyword>
<name>A0A562IS67_9ACTN</name>
<keyword evidence="5" id="KW-1185">Reference proteome</keyword>
<dbReference type="InterPro" id="IPR014182">
    <property type="entry name" value="ADH_Zn_typ-1"/>
</dbReference>
<dbReference type="Pfam" id="PF08240">
    <property type="entry name" value="ADH_N"/>
    <property type="match status" value="1"/>
</dbReference>
<dbReference type="InterPro" id="IPR013154">
    <property type="entry name" value="ADH-like_N"/>
</dbReference>
<evidence type="ECO:0000313" key="4">
    <source>
        <dbReference type="EMBL" id="TWH73575.1"/>
    </source>
</evidence>
<dbReference type="CDD" id="cd08252">
    <property type="entry name" value="AL_MDR"/>
    <property type="match status" value="1"/>
</dbReference>
<dbReference type="Gene3D" id="3.90.180.10">
    <property type="entry name" value="Medium-chain alcohol dehydrogenases, catalytic domain"/>
    <property type="match status" value="1"/>
</dbReference>
<dbReference type="Proteomes" id="UP000321490">
    <property type="component" value="Unassembled WGS sequence"/>
</dbReference>
<proteinExistence type="inferred from homology"/>
<dbReference type="InterPro" id="IPR036291">
    <property type="entry name" value="NAD(P)-bd_dom_sf"/>
</dbReference>
<dbReference type="SMART" id="SM00829">
    <property type="entry name" value="PKS_ER"/>
    <property type="match status" value="1"/>
</dbReference>